<dbReference type="SUPFAM" id="SSF51735">
    <property type="entry name" value="NAD(P)-binding Rossmann-fold domains"/>
    <property type="match status" value="1"/>
</dbReference>
<gene>
    <name evidence="4" type="ORF">BCR39DRAFT_549076</name>
</gene>
<evidence type="ECO:0000313" key="4">
    <source>
        <dbReference type="EMBL" id="ORY23533.1"/>
    </source>
</evidence>
<keyword evidence="2" id="KW-0560">Oxidoreductase</keyword>
<protein>
    <submittedName>
        <fullName evidence="4">Short-chain dehydrogenase/ reductase</fullName>
    </submittedName>
</protein>
<comment type="similarity">
    <text evidence="1 3">Belongs to the short-chain dehydrogenases/reductases (SDR) family.</text>
</comment>
<dbReference type="GO" id="GO:0016491">
    <property type="term" value="F:oxidoreductase activity"/>
    <property type="evidence" value="ECO:0007669"/>
    <property type="project" value="UniProtKB-KW"/>
</dbReference>
<dbReference type="Gene3D" id="3.40.50.720">
    <property type="entry name" value="NAD(P)-binding Rossmann-like Domain"/>
    <property type="match status" value="1"/>
</dbReference>
<dbReference type="PRINTS" id="PR00081">
    <property type="entry name" value="GDHRDH"/>
</dbReference>
<dbReference type="Pfam" id="PF00106">
    <property type="entry name" value="adh_short"/>
    <property type="match status" value="1"/>
</dbReference>
<dbReference type="PRINTS" id="PR00080">
    <property type="entry name" value="SDRFAMILY"/>
</dbReference>
<comment type="caution">
    <text evidence="4">The sequence shown here is derived from an EMBL/GenBank/DDBJ whole genome shotgun (WGS) entry which is preliminary data.</text>
</comment>
<name>A0A1Y2ALT3_9TREE</name>
<dbReference type="EMBL" id="MCFC01000078">
    <property type="protein sequence ID" value="ORY23533.1"/>
    <property type="molecule type" value="Genomic_DNA"/>
</dbReference>
<keyword evidence="5" id="KW-1185">Reference proteome</keyword>
<evidence type="ECO:0000256" key="3">
    <source>
        <dbReference type="RuleBase" id="RU000363"/>
    </source>
</evidence>
<dbReference type="InterPro" id="IPR002347">
    <property type="entry name" value="SDR_fam"/>
</dbReference>
<dbReference type="PANTHER" id="PTHR24320:SF283">
    <property type="entry name" value="RETINOL DEHYDROGENASE 11"/>
    <property type="match status" value="1"/>
</dbReference>
<reference evidence="4 5" key="1">
    <citation type="submission" date="2016-07" db="EMBL/GenBank/DDBJ databases">
        <title>Pervasive Adenine N6-methylation of Active Genes in Fungi.</title>
        <authorList>
            <consortium name="DOE Joint Genome Institute"/>
            <person name="Mondo S.J."/>
            <person name="Dannebaum R.O."/>
            <person name="Kuo R.C."/>
            <person name="Labutti K."/>
            <person name="Haridas S."/>
            <person name="Kuo A."/>
            <person name="Salamov A."/>
            <person name="Ahrendt S.R."/>
            <person name="Lipzen A."/>
            <person name="Sullivan W."/>
            <person name="Andreopoulos W.B."/>
            <person name="Clum A."/>
            <person name="Lindquist E."/>
            <person name="Daum C."/>
            <person name="Ramamoorthy G.K."/>
            <person name="Gryganskyi A."/>
            <person name="Culley D."/>
            <person name="Magnuson J.K."/>
            <person name="James T.Y."/>
            <person name="O'Malley M.A."/>
            <person name="Stajich J.E."/>
            <person name="Spatafora J.W."/>
            <person name="Visel A."/>
            <person name="Grigoriev I.V."/>
        </authorList>
    </citation>
    <scope>NUCLEOTIDE SEQUENCE [LARGE SCALE GENOMIC DNA]</scope>
    <source>
        <strain evidence="4 5">68-887.2</strain>
    </source>
</reference>
<dbReference type="AlphaFoldDB" id="A0A1Y2ALT3"/>
<evidence type="ECO:0000256" key="1">
    <source>
        <dbReference type="ARBA" id="ARBA00006484"/>
    </source>
</evidence>
<organism evidence="4 5">
    <name type="scientific">Naematelia encephala</name>
    <dbReference type="NCBI Taxonomy" id="71784"/>
    <lineage>
        <taxon>Eukaryota</taxon>
        <taxon>Fungi</taxon>
        <taxon>Dikarya</taxon>
        <taxon>Basidiomycota</taxon>
        <taxon>Agaricomycotina</taxon>
        <taxon>Tremellomycetes</taxon>
        <taxon>Tremellales</taxon>
        <taxon>Naemateliaceae</taxon>
        <taxon>Naematelia</taxon>
    </lineage>
</organism>
<dbReference type="InParanoid" id="A0A1Y2ALT3"/>
<proteinExistence type="inferred from homology"/>
<accession>A0A1Y2ALT3</accession>
<evidence type="ECO:0000256" key="2">
    <source>
        <dbReference type="ARBA" id="ARBA00023002"/>
    </source>
</evidence>
<dbReference type="PANTHER" id="PTHR24320">
    <property type="entry name" value="RETINOL DEHYDROGENASE"/>
    <property type="match status" value="1"/>
</dbReference>
<dbReference type="InterPro" id="IPR036291">
    <property type="entry name" value="NAD(P)-bd_dom_sf"/>
</dbReference>
<dbReference type="Proteomes" id="UP000193986">
    <property type="component" value="Unassembled WGS sequence"/>
</dbReference>
<dbReference type="OrthoDB" id="191139at2759"/>
<sequence length="321" mass="35803">MTETSPKANAVDLVTKYADIIKGKTILVTGVSPGGLGAFFLETIIKANPGLLILAGRNRSKGEEEAKKLSEINPDVELRLLDLDLASYASVRKAAEVVNAGPNIDVLVNNAALMAGPYRKTEDGNENQFQSNHLSHFLFTNLIIEKVLAVNGRVVNVSSDGCRYGRVRYYDYNFHDGESYHQWIAYGQSKTAQILFSAELARRLGKRGLLSLSIHPGSIWTNLGQSIKDDHEASLEALHAMDRQLGNEVGWRDFRFDSPMEAIATHVYASFDPDVKEHNGAFLRYCKPCPPEDMHVWTLGELEARKCWDLSEKLVGQKFEY</sequence>
<evidence type="ECO:0000313" key="5">
    <source>
        <dbReference type="Proteomes" id="UP000193986"/>
    </source>
</evidence>
<dbReference type="STRING" id="71784.A0A1Y2ALT3"/>